<feature type="transmembrane region" description="Helical" evidence="6">
    <location>
        <begin position="164"/>
        <end position="190"/>
    </location>
</feature>
<evidence type="ECO:0000313" key="8">
    <source>
        <dbReference type="Proteomes" id="UP000249873"/>
    </source>
</evidence>
<evidence type="ECO:0000313" key="7">
    <source>
        <dbReference type="EMBL" id="AWV98046.1"/>
    </source>
</evidence>
<gene>
    <name evidence="7" type="ORF">DJ013_07620</name>
</gene>
<feature type="transmembrane region" description="Helical" evidence="6">
    <location>
        <begin position="444"/>
        <end position="466"/>
    </location>
</feature>
<sequence>MFVGLYSSRVLLATLGVEDLGIFNVVASVVLMLEFVSSSLTNSSQRYLSIGLGKNDLKLTNNYFAQSVGIHFLFSICIVIIMETAGLWLLNEKLNIPADRQIAASWLYQFSVLAAFIKINQVCFQSVIIARENMSIYAYLSIFEATAKLAILYLIASNTHFDKLIFYGALLLVIQFTVLLVHIIYCYTVYPESRYKLYWDNTLFKEMFSFVSVNIFGSISWSLGVQGISILLNIFFGPVINTARGLATTAGRFINQFVNNIYLAIKPQLIKSYAKGEIEEMLVMAEKSTVYIFYMVLVVTLPLLLETNYILRLWLNTVPEFTTMYTKLVIIQSYFWMLPIPYSQIATATGKIKNIQLYGRIFTLMSLPISYGVLLLVENPYYPIIVVITMDSLYWLYTIQEINKQLSTSFKRYLSNVVKPIAFVSMAVFSTVFTFSYYLEGSDIFKLIIGGLFSTLSASAFIYLFGIEKTDLQVLKTFIIRKLKK</sequence>
<feature type="transmembrane region" description="Helical" evidence="6">
    <location>
        <begin position="12"/>
        <end position="33"/>
    </location>
</feature>
<evidence type="ECO:0000256" key="1">
    <source>
        <dbReference type="ARBA" id="ARBA00004651"/>
    </source>
</evidence>
<keyword evidence="3 6" id="KW-0812">Transmembrane</keyword>
<evidence type="ECO:0000256" key="2">
    <source>
        <dbReference type="ARBA" id="ARBA00022475"/>
    </source>
</evidence>
<keyword evidence="2" id="KW-1003">Cell membrane</keyword>
<dbReference type="KEGG" id="als:DJ013_07620"/>
<feature type="transmembrane region" description="Helical" evidence="6">
    <location>
        <begin position="357"/>
        <end position="374"/>
    </location>
</feature>
<comment type="subcellular location">
    <subcellularLocation>
        <location evidence="1">Cell membrane</location>
        <topology evidence="1">Multi-pass membrane protein</topology>
    </subcellularLocation>
</comment>
<dbReference type="PANTHER" id="PTHR30250:SF26">
    <property type="entry name" value="PSMA PROTEIN"/>
    <property type="match status" value="1"/>
</dbReference>
<dbReference type="GO" id="GO:0005886">
    <property type="term" value="C:plasma membrane"/>
    <property type="evidence" value="ECO:0007669"/>
    <property type="project" value="UniProtKB-SubCell"/>
</dbReference>
<feature type="transmembrane region" description="Helical" evidence="6">
    <location>
        <begin position="417"/>
        <end position="438"/>
    </location>
</feature>
<evidence type="ECO:0000256" key="5">
    <source>
        <dbReference type="ARBA" id="ARBA00023136"/>
    </source>
</evidence>
<dbReference type="PANTHER" id="PTHR30250">
    <property type="entry name" value="PST FAMILY PREDICTED COLANIC ACID TRANSPORTER"/>
    <property type="match status" value="1"/>
</dbReference>
<dbReference type="EMBL" id="CP029480">
    <property type="protein sequence ID" value="AWV98046.1"/>
    <property type="molecule type" value="Genomic_DNA"/>
</dbReference>
<feature type="transmembrane region" description="Helical" evidence="6">
    <location>
        <begin position="210"/>
        <end position="236"/>
    </location>
</feature>
<evidence type="ECO:0000256" key="4">
    <source>
        <dbReference type="ARBA" id="ARBA00022989"/>
    </source>
</evidence>
<dbReference type="AlphaFoldDB" id="A0A2Z4GA27"/>
<proteinExistence type="predicted"/>
<feature type="transmembrane region" description="Helical" evidence="6">
    <location>
        <begin position="380"/>
        <end position="397"/>
    </location>
</feature>
<protein>
    <recommendedName>
        <fullName evidence="9">Lipopolysaccharide biosynthesis protein</fullName>
    </recommendedName>
</protein>
<keyword evidence="5 6" id="KW-0472">Membrane</keyword>
<dbReference type="InterPro" id="IPR050833">
    <property type="entry name" value="Poly_Biosynth_Transport"/>
</dbReference>
<evidence type="ECO:0000256" key="3">
    <source>
        <dbReference type="ARBA" id="ARBA00022692"/>
    </source>
</evidence>
<evidence type="ECO:0000256" key="6">
    <source>
        <dbReference type="SAM" id="Phobius"/>
    </source>
</evidence>
<reference evidence="7 8" key="1">
    <citation type="submission" date="2018-05" db="EMBL/GenBank/DDBJ databases">
        <title>Complete genome sequence of Arcticibacterium luteifluviistationis SM1504T, a cytophagaceae bacterium isolated from Arctic surface seawater.</title>
        <authorList>
            <person name="Li Y."/>
            <person name="Qin Q.-L."/>
        </authorList>
    </citation>
    <scope>NUCLEOTIDE SEQUENCE [LARGE SCALE GENOMIC DNA]</scope>
    <source>
        <strain evidence="7 8">SM1504</strain>
    </source>
</reference>
<dbReference type="Proteomes" id="UP000249873">
    <property type="component" value="Chromosome"/>
</dbReference>
<dbReference type="RefSeq" id="WP_111371148.1">
    <property type="nucleotide sequence ID" value="NZ_CP029480.1"/>
</dbReference>
<feature type="transmembrane region" description="Helical" evidence="6">
    <location>
        <begin position="110"/>
        <end position="130"/>
    </location>
</feature>
<keyword evidence="8" id="KW-1185">Reference proteome</keyword>
<feature type="transmembrane region" description="Helical" evidence="6">
    <location>
        <begin position="68"/>
        <end position="90"/>
    </location>
</feature>
<name>A0A2Z4GA27_9BACT</name>
<accession>A0A2Z4GA27</accession>
<evidence type="ECO:0008006" key="9">
    <source>
        <dbReference type="Google" id="ProtNLM"/>
    </source>
</evidence>
<organism evidence="7 8">
    <name type="scientific">Arcticibacterium luteifluviistationis</name>
    <dbReference type="NCBI Taxonomy" id="1784714"/>
    <lineage>
        <taxon>Bacteria</taxon>
        <taxon>Pseudomonadati</taxon>
        <taxon>Bacteroidota</taxon>
        <taxon>Cytophagia</taxon>
        <taxon>Cytophagales</taxon>
        <taxon>Leadbetterellaceae</taxon>
        <taxon>Arcticibacterium</taxon>
    </lineage>
</organism>
<feature type="transmembrane region" description="Helical" evidence="6">
    <location>
        <begin position="288"/>
        <end position="305"/>
    </location>
</feature>
<dbReference type="OrthoDB" id="5365632at2"/>
<feature type="transmembrane region" description="Helical" evidence="6">
    <location>
        <begin position="136"/>
        <end position="155"/>
    </location>
</feature>
<keyword evidence="4 6" id="KW-1133">Transmembrane helix</keyword>